<dbReference type="OrthoDB" id="8479024at2"/>
<gene>
    <name evidence="1" type="ORF">E7681_12320</name>
</gene>
<reference evidence="1 2" key="1">
    <citation type="submission" date="2019-04" db="EMBL/GenBank/DDBJ databases">
        <title>Draft genome sequence of Youngimonas vesicularis.</title>
        <authorList>
            <person name="Hameed A."/>
        </authorList>
    </citation>
    <scope>NUCLEOTIDE SEQUENCE [LARGE SCALE GENOMIC DNA]</scope>
    <source>
        <strain evidence="1 2">CC-AMW-E</strain>
    </source>
</reference>
<dbReference type="Pfam" id="PF07386">
    <property type="entry name" value="DUF1499"/>
    <property type="match status" value="1"/>
</dbReference>
<organism evidence="1 2">
    <name type="scientific">Thalassobius vesicularis</name>
    <dbReference type="NCBI Taxonomy" id="1294297"/>
    <lineage>
        <taxon>Bacteria</taxon>
        <taxon>Pseudomonadati</taxon>
        <taxon>Pseudomonadota</taxon>
        <taxon>Alphaproteobacteria</taxon>
        <taxon>Rhodobacterales</taxon>
        <taxon>Roseobacteraceae</taxon>
        <taxon>Thalassovita</taxon>
    </lineage>
</organism>
<accession>A0A4S3M7Y2</accession>
<sequence>MKWLGLVLAALVGVAIWVRVAPSEPSRWHVPVSGEGDAAFKAGVRRVIAGDAAVMARLDAIIRATARTRVLAGSVAEGRITYVTRSALWGFPDYTTVELRDGQIAILGRLRFGRSDLGVNKARVDGWLKALAQG</sequence>
<evidence type="ECO:0000313" key="2">
    <source>
        <dbReference type="Proteomes" id="UP000306113"/>
    </source>
</evidence>
<dbReference type="Proteomes" id="UP000306113">
    <property type="component" value="Unassembled WGS sequence"/>
</dbReference>
<protein>
    <submittedName>
        <fullName evidence="1">DUF1499 domain-containing protein</fullName>
    </submittedName>
</protein>
<proteinExistence type="predicted"/>
<dbReference type="AlphaFoldDB" id="A0A4S3M7Y2"/>
<dbReference type="EMBL" id="SSMD01000005">
    <property type="protein sequence ID" value="THD73470.1"/>
    <property type="molecule type" value="Genomic_DNA"/>
</dbReference>
<name>A0A4S3M7Y2_9RHOB</name>
<evidence type="ECO:0000313" key="1">
    <source>
        <dbReference type="EMBL" id="THD73470.1"/>
    </source>
</evidence>
<dbReference type="InterPro" id="IPR010865">
    <property type="entry name" value="DUF1499"/>
</dbReference>
<keyword evidence="2" id="KW-1185">Reference proteome</keyword>
<dbReference type="RefSeq" id="WP_136339601.1">
    <property type="nucleotide sequence ID" value="NZ_SSMD01000005.1"/>
</dbReference>
<comment type="caution">
    <text evidence="1">The sequence shown here is derived from an EMBL/GenBank/DDBJ whole genome shotgun (WGS) entry which is preliminary data.</text>
</comment>